<keyword evidence="5" id="KW-1185">Reference proteome</keyword>
<evidence type="ECO:0000256" key="2">
    <source>
        <dbReference type="SAM" id="MobiDB-lite"/>
    </source>
</evidence>
<dbReference type="SMART" id="SM00530">
    <property type="entry name" value="HTH_XRE"/>
    <property type="match status" value="1"/>
</dbReference>
<accession>A0ABV7EVK5</accession>
<dbReference type="EMBL" id="JBHRSS010000008">
    <property type="protein sequence ID" value="MFC3105420.1"/>
    <property type="molecule type" value="Genomic_DNA"/>
</dbReference>
<organism evidence="4 5">
    <name type="scientific">Salinisphaera aquimarina</name>
    <dbReference type="NCBI Taxonomy" id="2094031"/>
    <lineage>
        <taxon>Bacteria</taxon>
        <taxon>Pseudomonadati</taxon>
        <taxon>Pseudomonadota</taxon>
        <taxon>Gammaproteobacteria</taxon>
        <taxon>Salinisphaerales</taxon>
        <taxon>Salinisphaeraceae</taxon>
        <taxon>Salinisphaera</taxon>
    </lineage>
</organism>
<evidence type="ECO:0000259" key="3">
    <source>
        <dbReference type="PROSITE" id="PS50943"/>
    </source>
</evidence>
<name>A0ABV7EVK5_9GAMM</name>
<feature type="region of interest" description="Disordered" evidence="2">
    <location>
        <begin position="351"/>
        <end position="372"/>
    </location>
</feature>
<dbReference type="PANTHER" id="PTHR43236">
    <property type="entry name" value="ANTITOXIN HIGA1"/>
    <property type="match status" value="1"/>
</dbReference>
<dbReference type="InterPro" id="IPR052345">
    <property type="entry name" value="Rad_response_metalloprotease"/>
</dbReference>
<dbReference type="Gene3D" id="1.10.10.2910">
    <property type="match status" value="1"/>
</dbReference>
<gene>
    <name evidence="4" type="ORF">ACFOSU_16215</name>
</gene>
<proteinExistence type="inferred from homology"/>
<evidence type="ECO:0000256" key="1">
    <source>
        <dbReference type="ARBA" id="ARBA00007227"/>
    </source>
</evidence>
<dbReference type="Pfam" id="PF06114">
    <property type="entry name" value="Peptidase_M78"/>
    <property type="match status" value="1"/>
</dbReference>
<comment type="similarity">
    <text evidence="1">Belongs to the short-chain fatty acyl-CoA assimilation regulator (ScfR) family.</text>
</comment>
<sequence length="372" mass="41457">MFNPARLTLARERRLITKKDLAAKAGISPVTLTRIESGGTDAPEEPTIEALASALNYPSSFFFLGDPEVLQENSVSFRRMSSTTAGQQKAARWAGSLAYEIDDWVHQRFNLPKPEVPDLREESPENAALSLRSMWGVGFKPIKHIISLLETNGVRVFSLDESNCNVDAFSVWRGTKPYVFLNTQKSAERSRFDAAHELGHLVLHQHGLLQEPGGIEKKEREKEADRFASAFLMPREDLLARVPSFPSLGDLIKLKSRWGVSVAALAKSAFDAGLVSDWHYRALCRELSAAGYRKKEPGPMARERSVAWEKILRSLWSKGHTKQRISSALSLPIDELEALIKTVVDDKAQKEAEKARSGNKSGATLRLVHSDR</sequence>
<protein>
    <submittedName>
        <fullName evidence="4">Helix-turn-helix domain-containing protein</fullName>
    </submittedName>
</protein>
<dbReference type="CDD" id="cd00093">
    <property type="entry name" value="HTH_XRE"/>
    <property type="match status" value="1"/>
</dbReference>
<dbReference type="Pfam" id="PF01381">
    <property type="entry name" value="HTH_3"/>
    <property type="match status" value="1"/>
</dbReference>
<reference evidence="5" key="1">
    <citation type="journal article" date="2019" name="Int. J. Syst. Evol. Microbiol.">
        <title>The Global Catalogue of Microorganisms (GCM) 10K type strain sequencing project: providing services to taxonomists for standard genome sequencing and annotation.</title>
        <authorList>
            <consortium name="The Broad Institute Genomics Platform"/>
            <consortium name="The Broad Institute Genome Sequencing Center for Infectious Disease"/>
            <person name="Wu L."/>
            <person name="Ma J."/>
        </authorList>
    </citation>
    <scope>NUCLEOTIDE SEQUENCE [LARGE SCALE GENOMIC DNA]</scope>
    <source>
        <strain evidence="5">KCTC 52640</strain>
    </source>
</reference>
<comment type="caution">
    <text evidence="4">The sequence shown here is derived from an EMBL/GenBank/DDBJ whole genome shotgun (WGS) entry which is preliminary data.</text>
</comment>
<evidence type="ECO:0000313" key="4">
    <source>
        <dbReference type="EMBL" id="MFC3105420.1"/>
    </source>
</evidence>
<dbReference type="InterPro" id="IPR010982">
    <property type="entry name" value="Lambda_DNA-bd_dom_sf"/>
</dbReference>
<feature type="domain" description="HTH cro/C1-type" evidence="3">
    <location>
        <begin position="7"/>
        <end position="62"/>
    </location>
</feature>
<dbReference type="Proteomes" id="UP001595462">
    <property type="component" value="Unassembled WGS sequence"/>
</dbReference>
<dbReference type="Gene3D" id="1.10.260.40">
    <property type="entry name" value="lambda repressor-like DNA-binding domains"/>
    <property type="match status" value="1"/>
</dbReference>
<dbReference type="SUPFAM" id="SSF47413">
    <property type="entry name" value="lambda repressor-like DNA-binding domains"/>
    <property type="match status" value="1"/>
</dbReference>
<dbReference type="PANTHER" id="PTHR43236:SF1">
    <property type="entry name" value="BLL7220 PROTEIN"/>
    <property type="match status" value="1"/>
</dbReference>
<dbReference type="PROSITE" id="PS50943">
    <property type="entry name" value="HTH_CROC1"/>
    <property type="match status" value="1"/>
</dbReference>
<evidence type="ECO:0000313" key="5">
    <source>
        <dbReference type="Proteomes" id="UP001595462"/>
    </source>
</evidence>
<dbReference type="RefSeq" id="WP_380690972.1">
    <property type="nucleotide sequence ID" value="NZ_JBHRSS010000008.1"/>
</dbReference>
<dbReference type="InterPro" id="IPR010359">
    <property type="entry name" value="IrrE_HExxH"/>
</dbReference>
<dbReference type="InterPro" id="IPR001387">
    <property type="entry name" value="Cro/C1-type_HTH"/>
</dbReference>